<feature type="transmembrane region" description="Helical" evidence="8">
    <location>
        <begin position="135"/>
        <end position="151"/>
    </location>
</feature>
<dbReference type="GO" id="GO:0016763">
    <property type="term" value="F:pentosyltransferase activity"/>
    <property type="evidence" value="ECO:0007669"/>
    <property type="project" value="TreeGrafter"/>
</dbReference>
<name>A0A1F4VGX0_UNCKA</name>
<feature type="domain" description="Glycosyltransferase RgtA/B/C/D-like" evidence="9">
    <location>
        <begin position="62"/>
        <end position="209"/>
    </location>
</feature>
<keyword evidence="2" id="KW-1003">Cell membrane</keyword>
<keyword evidence="3" id="KW-0328">Glycosyltransferase</keyword>
<dbReference type="PANTHER" id="PTHR33908">
    <property type="entry name" value="MANNOSYLTRANSFERASE YKCB-RELATED"/>
    <property type="match status" value="1"/>
</dbReference>
<evidence type="ECO:0000256" key="2">
    <source>
        <dbReference type="ARBA" id="ARBA00022475"/>
    </source>
</evidence>
<dbReference type="PANTHER" id="PTHR33908:SF3">
    <property type="entry name" value="UNDECAPRENYL PHOSPHATE-ALPHA-4-AMINO-4-DEOXY-L-ARABINOSE ARABINOSYL TRANSFERASE"/>
    <property type="match status" value="1"/>
</dbReference>
<evidence type="ECO:0000256" key="4">
    <source>
        <dbReference type="ARBA" id="ARBA00022679"/>
    </source>
</evidence>
<keyword evidence="6 8" id="KW-1133">Transmembrane helix</keyword>
<dbReference type="GO" id="GO:0009103">
    <property type="term" value="P:lipopolysaccharide biosynthetic process"/>
    <property type="evidence" value="ECO:0007669"/>
    <property type="project" value="UniProtKB-ARBA"/>
</dbReference>
<dbReference type="InterPro" id="IPR038731">
    <property type="entry name" value="RgtA/B/C-like"/>
</dbReference>
<proteinExistence type="predicted"/>
<evidence type="ECO:0000313" key="10">
    <source>
        <dbReference type="EMBL" id="OGC56441.1"/>
    </source>
</evidence>
<evidence type="ECO:0000256" key="8">
    <source>
        <dbReference type="SAM" id="Phobius"/>
    </source>
</evidence>
<evidence type="ECO:0000256" key="6">
    <source>
        <dbReference type="ARBA" id="ARBA00022989"/>
    </source>
</evidence>
<dbReference type="Proteomes" id="UP000177763">
    <property type="component" value="Unassembled WGS sequence"/>
</dbReference>
<dbReference type="STRING" id="1802630.A3H26_01070"/>
<dbReference type="Pfam" id="PF13231">
    <property type="entry name" value="PMT_2"/>
    <property type="match status" value="1"/>
</dbReference>
<dbReference type="InterPro" id="IPR050297">
    <property type="entry name" value="LipidA_mod_glycosyltrf_83"/>
</dbReference>
<feature type="transmembrane region" description="Helical" evidence="8">
    <location>
        <begin position="7"/>
        <end position="27"/>
    </location>
</feature>
<dbReference type="EMBL" id="MEVN01000038">
    <property type="protein sequence ID" value="OGC56441.1"/>
    <property type="molecule type" value="Genomic_DNA"/>
</dbReference>
<evidence type="ECO:0000256" key="7">
    <source>
        <dbReference type="ARBA" id="ARBA00023136"/>
    </source>
</evidence>
<keyword evidence="7 8" id="KW-0472">Membrane</keyword>
<feature type="transmembrane region" description="Helical" evidence="8">
    <location>
        <begin position="351"/>
        <end position="368"/>
    </location>
</feature>
<feature type="transmembrane region" description="Helical" evidence="8">
    <location>
        <begin position="82"/>
        <end position="103"/>
    </location>
</feature>
<evidence type="ECO:0000259" key="9">
    <source>
        <dbReference type="Pfam" id="PF13231"/>
    </source>
</evidence>
<sequence length="476" mass="55509">MPKKILTFIKLNTDILLILMIAIFFRAKDMLAFEFWVDEAFTGILMRLPVREFLQILSHDAHPPLFNVFLRIWSTFFGTGEFFLRLPSLIFGVLTIILSYILVKKALGKTFGLICALLMSINPFLIGYSTEARSYSFYGFLTLLTFSFLIFQKRLPFLISSVFLLFTHYIAPLYVIPMLVFFVHQNLNKKSLAMSLKKCSPVIFVLVILVITVFMGLNASGDKINTDWVRKVSLNNIPRSITSYSYGVKVKLPGADEINNVNLYINKNYIGYIILPIYILSVILYLYKVKQDKNELLKFLLINVLFIGPQVVLILAGYFTRYNLYVERYLFPSSIFFILSVIYIFNKITSFEISIIIILFYFFTTLRIQRPYYHSGLKEIARQYRNFSNEMVFSSPVDYVIARYYFGENFLNIKIQDPQNPSFTFYNWPRVRNNTLPTNKIDAVYVSPFENTMKENFIKISEIGSFGIYRKKISSK</sequence>
<comment type="caution">
    <text evidence="10">The sequence shown here is derived from an EMBL/GenBank/DDBJ whole genome shotgun (WGS) entry which is preliminary data.</text>
</comment>
<dbReference type="AlphaFoldDB" id="A0A1F4VGX0"/>
<comment type="subcellular location">
    <subcellularLocation>
        <location evidence="1">Cell membrane</location>
        <topology evidence="1">Multi-pass membrane protein</topology>
    </subcellularLocation>
</comment>
<protein>
    <recommendedName>
        <fullName evidence="9">Glycosyltransferase RgtA/B/C/D-like domain-containing protein</fullName>
    </recommendedName>
</protein>
<gene>
    <name evidence="10" type="ORF">A3H26_01070</name>
</gene>
<feature type="transmembrane region" description="Helical" evidence="8">
    <location>
        <begin position="269"/>
        <end position="287"/>
    </location>
</feature>
<keyword evidence="4" id="KW-0808">Transferase</keyword>
<dbReference type="GO" id="GO:0010041">
    <property type="term" value="P:response to iron(III) ion"/>
    <property type="evidence" value="ECO:0007669"/>
    <property type="project" value="TreeGrafter"/>
</dbReference>
<reference evidence="10 11" key="1">
    <citation type="journal article" date="2016" name="Nat. Commun.">
        <title>Thousands of microbial genomes shed light on interconnected biogeochemical processes in an aquifer system.</title>
        <authorList>
            <person name="Anantharaman K."/>
            <person name="Brown C.T."/>
            <person name="Hug L.A."/>
            <person name="Sharon I."/>
            <person name="Castelle C.J."/>
            <person name="Probst A.J."/>
            <person name="Thomas B.C."/>
            <person name="Singh A."/>
            <person name="Wilkins M.J."/>
            <person name="Karaoz U."/>
            <person name="Brodie E.L."/>
            <person name="Williams K.H."/>
            <person name="Hubbard S.S."/>
            <person name="Banfield J.F."/>
        </authorList>
    </citation>
    <scope>NUCLEOTIDE SEQUENCE [LARGE SCALE GENOMIC DNA]</scope>
</reference>
<feature type="transmembrane region" description="Helical" evidence="8">
    <location>
        <begin position="158"/>
        <end position="182"/>
    </location>
</feature>
<keyword evidence="5 8" id="KW-0812">Transmembrane</keyword>
<accession>A0A1F4VGX0</accession>
<evidence type="ECO:0000256" key="1">
    <source>
        <dbReference type="ARBA" id="ARBA00004651"/>
    </source>
</evidence>
<evidence type="ECO:0000256" key="5">
    <source>
        <dbReference type="ARBA" id="ARBA00022692"/>
    </source>
</evidence>
<dbReference type="GO" id="GO:0005886">
    <property type="term" value="C:plasma membrane"/>
    <property type="evidence" value="ECO:0007669"/>
    <property type="project" value="UniProtKB-SubCell"/>
</dbReference>
<feature type="transmembrane region" description="Helical" evidence="8">
    <location>
        <begin position="110"/>
        <end position="129"/>
    </location>
</feature>
<feature type="transmembrane region" description="Helical" evidence="8">
    <location>
        <begin position="299"/>
        <end position="319"/>
    </location>
</feature>
<feature type="transmembrane region" description="Helical" evidence="8">
    <location>
        <begin position="202"/>
        <end position="221"/>
    </location>
</feature>
<organism evidence="10 11">
    <name type="scientific">candidate division WWE3 bacterium RIFCSPLOWO2_12_FULL_36_10</name>
    <dbReference type="NCBI Taxonomy" id="1802630"/>
    <lineage>
        <taxon>Bacteria</taxon>
        <taxon>Katanobacteria</taxon>
    </lineage>
</organism>
<evidence type="ECO:0000313" key="11">
    <source>
        <dbReference type="Proteomes" id="UP000177763"/>
    </source>
</evidence>
<evidence type="ECO:0000256" key="3">
    <source>
        <dbReference type="ARBA" id="ARBA00022676"/>
    </source>
</evidence>